<evidence type="ECO:0000313" key="4">
    <source>
        <dbReference type="Proteomes" id="UP000317648"/>
    </source>
</evidence>
<dbReference type="Proteomes" id="UP000317648">
    <property type="component" value="Chromosome"/>
</dbReference>
<keyword evidence="4" id="KW-1185">Reference proteome</keyword>
<dbReference type="Pfam" id="PF00561">
    <property type="entry name" value="Abhydrolase_1"/>
    <property type="match status" value="1"/>
</dbReference>
<name>A0A518DML8_9BACT</name>
<dbReference type="PANTHER" id="PTHR43798">
    <property type="entry name" value="MONOACYLGLYCEROL LIPASE"/>
    <property type="match status" value="1"/>
</dbReference>
<gene>
    <name evidence="3" type="primary">acoC</name>
    <name evidence="3" type="ORF">Pla8534_08510</name>
</gene>
<dbReference type="SUPFAM" id="SSF53474">
    <property type="entry name" value="alpha/beta-Hydrolases"/>
    <property type="match status" value="1"/>
</dbReference>
<feature type="signal peptide" evidence="1">
    <location>
        <begin position="1"/>
        <end position="24"/>
    </location>
</feature>
<dbReference type="InterPro" id="IPR000073">
    <property type="entry name" value="AB_hydrolase_1"/>
</dbReference>
<dbReference type="InterPro" id="IPR050266">
    <property type="entry name" value="AB_hydrolase_sf"/>
</dbReference>
<organism evidence="3 4">
    <name type="scientific">Lignipirellula cremea</name>
    <dbReference type="NCBI Taxonomy" id="2528010"/>
    <lineage>
        <taxon>Bacteria</taxon>
        <taxon>Pseudomonadati</taxon>
        <taxon>Planctomycetota</taxon>
        <taxon>Planctomycetia</taxon>
        <taxon>Pirellulales</taxon>
        <taxon>Pirellulaceae</taxon>
        <taxon>Lignipirellula</taxon>
    </lineage>
</organism>
<dbReference type="InterPro" id="IPR029058">
    <property type="entry name" value="AB_hydrolase_fold"/>
</dbReference>
<sequence length="277" mass="30437" precursor="true">MPIINRSLPALLVLLTLSAGLASAATFERHAVTLKDGARIAYAVRPGTGPTLVLIPGSFESLESWQAVVESLDHDLQVVVVELRGHGESWPPPNAQTGTIEQLADDVLEVLQAADLKSCYLGGHSIGGMVAIECAGRQPQRLKGVIAIEGWTHNAVLRDAFQGNTEGTLSAAQKSRKLELREPTTKRWTAEQRSSFAQIWTKWNGKPILEQTSLPVLELWGDRGGERPDRDKMQIPDRPNIRLTWVTGASHFLPLEKPKETAHAVQAFIRKVEGKQR</sequence>
<dbReference type="GO" id="GO:0004742">
    <property type="term" value="F:dihydrolipoyllysine-residue acetyltransferase activity"/>
    <property type="evidence" value="ECO:0007669"/>
    <property type="project" value="UniProtKB-EC"/>
</dbReference>
<evidence type="ECO:0000313" key="3">
    <source>
        <dbReference type="EMBL" id="QDU93073.1"/>
    </source>
</evidence>
<keyword evidence="3" id="KW-0808">Transferase</keyword>
<dbReference type="KEGG" id="lcre:Pla8534_08510"/>
<dbReference type="AlphaFoldDB" id="A0A518DML8"/>
<feature type="domain" description="AB hydrolase-1" evidence="2">
    <location>
        <begin position="50"/>
        <end position="155"/>
    </location>
</feature>
<proteinExistence type="predicted"/>
<keyword evidence="1" id="KW-0732">Signal</keyword>
<reference evidence="3 4" key="1">
    <citation type="submission" date="2019-02" db="EMBL/GenBank/DDBJ databases">
        <title>Deep-cultivation of Planctomycetes and their phenomic and genomic characterization uncovers novel biology.</title>
        <authorList>
            <person name="Wiegand S."/>
            <person name="Jogler M."/>
            <person name="Boedeker C."/>
            <person name="Pinto D."/>
            <person name="Vollmers J."/>
            <person name="Rivas-Marin E."/>
            <person name="Kohn T."/>
            <person name="Peeters S.H."/>
            <person name="Heuer A."/>
            <person name="Rast P."/>
            <person name="Oberbeckmann S."/>
            <person name="Bunk B."/>
            <person name="Jeske O."/>
            <person name="Meyerdierks A."/>
            <person name="Storesund J.E."/>
            <person name="Kallscheuer N."/>
            <person name="Luecker S."/>
            <person name="Lage O.M."/>
            <person name="Pohl T."/>
            <person name="Merkel B.J."/>
            <person name="Hornburger P."/>
            <person name="Mueller R.-W."/>
            <person name="Bruemmer F."/>
            <person name="Labrenz M."/>
            <person name="Spormann A.M."/>
            <person name="Op den Camp H."/>
            <person name="Overmann J."/>
            <person name="Amann R."/>
            <person name="Jetten M.S.M."/>
            <person name="Mascher T."/>
            <person name="Medema M.H."/>
            <person name="Devos D.P."/>
            <person name="Kaster A.-K."/>
            <person name="Ovreas L."/>
            <person name="Rohde M."/>
            <person name="Galperin M.Y."/>
            <person name="Jogler C."/>
        </authorList>
    </citation>
    <scope>NUCLEOTIDE SEQUENCE [LARGE SCALE GENOMIC DNA]</scope>
    <source>
        <strain evidence="3 4">Pla85_3_4</strain>
    </source>
</reference>
<dbReference type="EC" id="2.3.1.12" evidence="3"/>
<evidence type="ECO:0000256" key="1">
    <source>
        <dbReference type="SAM" id="SignalP"/>
    </source>
</evidence>
<evidence type="ECO:0000259" key="2">
    <source>
        <dbReference type="Pfam" id="PF00561"/>
    </source>
</evidence>
<dbReference type="Gene3D" id="3.40.50.1820">
    <property type="entry name" value="alpha/beta hydrolase"/>
    <property type="match status" value="1"/>
</dbReference>
<dbReference type="EMBL" id="CP036433">
    <property type="protein sequence ID" value="QDU93073.1"/>
    <property type="molecule type" value="Genomic_DNA"/>
</dbReference>
<protein>
    <submittedName>
        <fullName evidence="3">Dihydrolipoyllysine-residue acetyltransferase component of acetoin cleaving system</fullName>
        <ecNumber evidence="3">2.3.1.12</ecNumber>
    </submittedName>
</protein>
<accession>A0A518DML8</accession>
<dbReference type="OrthoDB" id="9775557at2"/>
<keyword evidence="3" id="KW-0012">Acyltransferase</keyword>
<feature type="chain" id="PRO_5021970194" evidence="1">
    <location>
        <begin position="25"/>
        <end position="277"/>
    </location>
</feature>